<accession>T1AGE4</accession>
<gene>
    <name evidence="1" type="ORF">B1A_11843</name>
</gene>
<protein>
    <submittedName>
        <fullName evidence="1">Uncharacterized protein</fullName>
    </submittedName>
</protein>
<name>T1AGE4_9ZZZZ</name>
<sequence length="124" mass="13397">PEIPVSLVPMLFGTRDTISLHTPTRTVILRRPSALAGNLLVADRVTQDGASTRVQLKAIRVAAPPLHRPQPVFAPATPAPAQIERAGATWRVRSTVPPRCGWMVARRVRRRCSGASRPAPRGSA</sequence>
<reference evidence="1" key="1">
    <citation type="submission" date="2013-08" db="EMBL/GenBank/DDBJ databases">
        <authorList>
            <person name="Mendez C."/>
            <person name="Richter M."/>
            <person name="Ferrer M."/>
            <person name="Sanchez J."/>
        </authorList>
    </citation>
    <scope>NUCLEOTIDE SEQUENCE</scope>
</reference>
<feature type="non-terminal residue" evidence="1">
    <location>
        <position position="1"/>
    </location>
</feature>
<organism evidence="1">
    <name type="scientific">mine drainage metagenome</name>
    <dbReference type="NCBI Taxonomy" id="410659"/>
    <lineage>
        <taxon>unclassified sequences</taxon>
        <taxon>metagenomes</taxon>
        <taxon>ecological metagenomes</taxon>
    </lineage>
</organism>
<dbReference type="EMBL" id="AUZX01008515">
    <property type="protein sequence ID" value="EQD55708.1"/>
    <property type="molecule type" value="Genomic_DNA"/>
</dbReference>
<reference evidence="1" key="2">
    <citation type="journal article" date="2014" name="ISME J.">
        <title>Microbial stratification in low pH oxic and suboxic macroscopic growths along an acid mine drainage.</title>
        <authorList>
            <person name="Mendez-Garcia C."/>
            <person name="Mesa V."/>
            <person name="Sprenger R.R."/>
            <person name="Richter M."/>
            <person name="Diez M.S."/>
            <person name="Solano J."/>
            <person name="Bargiela R."/>
            <person name="Golyshina O.V."/>
            <person name="Manteca A."/>
            <person name="Ramos J.L."/>
            <person name="Gallego J.R."/>
            <person name="Llorente I."/>
            <person name="Martins Dos Santos V.A."/>
            <person name="Jensen O.N."/>
            <person name="Pelaez A.I."/>
            <person name="Sanchez J."/>
            <person name="Ferrer M."/>
        </authorList>
    </citation>
    <scope>NUCLEOTIDE SEQUENCE</scope>
</reference>
<proteinExistence type="predicted"/>
<evidence type="ECO:0000313" key="1">
    <source>
        <dbReference type="EMBL" id="EQD55708.1"/>
    </source>
</evidence>
<comment type="caution">
    <text evidence="1">The sequence shown here is derived from an EMBL/GenBank/DDBJ whole genome shotgun (WGS) entry which is preliminary data.</text>
</comment>
<dbReference type="AlphaFoldDB" id="T1AGE4"/>